<keyword evidence="7" id="KW-0732">Signal</keyword>
<keyword evidence="2 6" id="KW-0645">Protease</keyword>
<dbReference type="PRINTS" id="PR00722">
    <property type="entry name" value="CHYMOTRYPSIN"/>
</dbReference>
<reference evidence="9" key="2">
    <citation type="submission" date="2025-09" db="UniProtKB">
        <authorList>
            <consortium name="Ensembl"/>
        </authorList>
    </citation>
    <scope>IDENTIFICATION</scope>
</reference>
<accession>A0A8D0DWU2</accession>
<keyword evidence="4 6" id="KW-0720">Serine protease</keyword>
<dbReference type="InterPro" id="IPR043504">
    <property type="entry name" value="Peptidase_S1_PA_chymotrypsin"/>
</dbReference>
<evidence type="ECO:0000256" key="7">
    <source>
        <dbReference type="SAM" id="SignalP"/>
    </source>
</evidence>
<dbReference type="InterPro" id="IPR009003">
    <property type="entry name" value="Peptidase_S1_PA"/>
</dbReference>
<name>A0A8D0DWU2_SALMN</name>
<dbReference type="InterPro" id="IPR018114">
    <property type="entry name" value="TRYPSIN_HIS"/>
</dbReference>
<dbReference type="FunFam" id="2.40.10.10:FF:000005">
    <property type="entry name" value="Serine protease 37"/>
    <property type="match status" value="1"/>
</dbReference>
<organism evidence="9 10">
    <name type="scientific">Salvator merianae</name>
    <name type="common">Argentine black and white tegu</name>
    <name type="synonym">Tupinambis merianae</name>
    <dbReference type="NCBI Taxonomy" id="96440"/>
    <lineage>
        <taxon>Eukaryota</taxon>
        <taxon>Metazoa</taxon>
        <taxon>Chordata</taxon>
        <taxon>Craniata</taxon>
        <taxon>Vertebrata</taxon>
        <taxon>Euteleostomi</taxon>
        <taxon>Lepidosauria</taxon>
        <taxon>Squamata</taxon>
        <taxon>Bifurcata</taxon>
        <taxon>Unidentata</taxon>
        <taxon>Episquamata</taxon>
        <taxon>Laterata</taxon>
        <taxon>Teiioidea</taxon>
        <taxon>Teiidae</taxon>
        <taxon>Salvator</taxon>
    </lineage>
</organism>
<evidence type="ECO:0000256" key="6">
    <source>
        <dbReference type="RuleBase" id="RU363034"/>
    </source>
</evidence>
<evidence type="ECO:0000256" key="5">
    <source>
        <dbReference type="ARBA" id="ARBA00023157"/>
    </source>
</evidence>
<evidence type="ECO:0000256" key="4">
    <source>
        <dbReference type="ARBA" id="ARBA00022825"/>
    </source>
</evidence>
<keyword evidence="5" id="KW-1015">Disulfide bond</keyword>
<dbReference type="PROSITE" id="PS00134">
    <property type="entry name" value="TRYPSIN_HIS"/>
    <property type="match status" value="1"/>
</dbReference>
<dbReference type="GO" id="GO:0035821">
    <property type="term" value="P:modulation of process of another organism"/>
    <property type="evidence" value="ECO:0007669"/>
    <property type="project" value="UniProtKB-ARBA"/>
</dbReference>
<dbReference type="InterPro" id="IPR001314">
    <property type="entry name" value="Peptidase_S1A"/>
</dbReference>
<feature type="chain" id="PRO_5034607514" description="Peptidase S1 domain-containing protein" evidence="7">
    <location>
        <begin position="21"/>
        <end position="245"/>
    </location>
</feature>
<keyword evidence="3 6" id="KW-0378">Hydrolase</keyword>
<dbReference type="InterPro" id="IPR001254">
    <property type="entry name" value="Trypsin_dom"/>
</dbReference>
<feature type="signal peptide" evidence="7">
    <location>
        <begin position="1"/>
        <end position="20"/>
    </location>
</feature>
<dbReference type="SUPFAM" id="SSF50494">
    <property type="entry name" value="Trypsin-like serine proteases"/>
    <property type="match status" value="1"/>
</dbReference>
<dbReference type="Ensembl" id="ENSSMRT00000026734.1">
    <property type="protein sequence ID" value="ENSSMRP00000022861.1"/>
    <property type="gene ID" value="ENSSMRG00000017736.1"/>
</dbReference>
<dbReference type="PROSITE" id="PS00135">
    <property type="entry name" value="TRYPSIN_SER"/>
    <property type="match status" value="1"/>
</dbReference>
<dbReference type="InterPro" id="IPR033116">
    <property type="entry name" value="TRYPSIN_SER"/>
</dbReference>
<dbReference type="PROSITE" id="PS50240">
    <property type="entry name" value="TRYPSIN_DOM"/>
    <property type="match status" value="1"/>
</dbReference>
<dbReference type="CDD" id="cd00190">
    <property type="entry name" value="Tryp_SPc"/>
    <property type="match status" value="1"/>
</dbReference>
<dbReference type="GO" id="GO:0004252">
    <property type="term" value="F:serine-type endopeptidase activity"/>
    <property type="evidence" value="ECO:0007669"/>
    <property type="project" value="InterPro"/>
</dbReference>
<comment type="similarity">
    <text evidence="1">Belongs to the peptidase S1 family. Snake venom subfamily.</text>
</comment>
<dbReference type="GeneTree" id="ENSGT01030000234551"/>
<feature type="domain" description="Peptidase S1" evidence="8">
    <location>
        <begin position="27"/>
        <end position="242"/>
    </location>
</feature>
<evidence type="ECO:0000313" key="10">
    <source>
        <dbReference type="Proteomes" id="UP000694421"/>
    </source>
</evidence>
<evidence type="ECO:0000256" key="1">
    <source>
        <dbReference type="ARBA" id="ARBA00009228"/>
    </source>
</evidence>
<dbReference type="SMART" id="SM00020">
    <property type="entry name" value="Tryp_SPc"/>
    <property type="match status" value="1"/>
</dbReference>
<dbReference type="AlphaFoldDB" id="A0A8D0DWU2"/>
<sequence length="245" mass="26620">METLRGSFVLFLLCFPCVHPGTLQSGIVGGHEAKPHSKPYIAALKIESSFGCGGFLVAPQWVMTAAHCMDDFTVVLGAHDLYALEDSQQVFGVESYHMHPEYNRDSTANDILLLKLDRKATLNRYVQTVPLPKSGSDLPDGTPCLLAGWGLIDTTEATSKLFETNVTIYSRRKCMKLYPMLDDGMICAGSYSKLTDTSQGDSGGPMVCNGVVHGIVSFGNHFPPGVYARVAHFLPWIKKIMGSGA</sequence>
<dbReference type="PANTHER" id="PTHR24271:SF90">
    <property type="entry name" value="PEPTIDASE S1 DOMAIN-CONTAINING PROTEIN"/>
    <property type="match status" value="1"/>
</dbReference>
<keyword evidence="10" id="KW-1185">Reference proteome</keyword>
<protein>
    <recommendedName>
        <fullName evidence="8">Peptidase S1 domain-containing protein</fullName>
    </recommendedName>
</protein>
<dbReference type="Pfam" id="PF00089">
    <property type="entry name" value="Trypsin"/>
    <property type="match status" value="1"/>
</dbReference>
<dbReference type="Proteomes" id="UP000694421">
    <property type="component" value="Unplaced"/>
</dbReference>
<reference evidence="9" key="1">
    <citation type="submission" date="2025-08" db="UniProtKB">
        <authorList>
            <consortium name="Ensembl"/>
        </authorList>
    </citation>
    <scope>IDENTIFICATION</scope>
</reference>
<evidence type="ECO:0000259" key="8">
    <source>
        <dbReference type="PROSITE" id="PS50240"/>
    </source>
</evidence>
<evidence type="ECO:0000256" key="2">
    <source>
        <dbReference type="ARBA" id="ARBA00022670"/>
    </source>
</evidence>
<dbReference type="GO" id="GO:0005576">
    <property type="term" value="C:extracellular region"/>
    <property type="evidence" value="ECO:0007669"/>
    <property type="project" value="UniProtKB-ARBA"/>
</dbReference>
<evidence type="ECO:0000313" key="9">
    <source>
        <dbReference type="Ensembl" id="ENSSMRP00000022861.1"/>
    </source>
</evidence>
<proteinExistence type="inferred from homology"/>
<dbReference type="PANTHER" id="PTHR24271">
    <property type="entry name" value="KALLIKREIN-RELATED"/>
    <property type="match status" value="1"/>
</dbReference>
<evidence type="ECO:0000256" key="3">
    <source>
        <dbReference type="ARBA" id="ARBA00022801"/>
    </source>
</evidence>
<dbReference type="Gene3D" id="2.40.10.10">
    <property type="entry name" value="Trypsin-like serine proteases"/>
    <property type="match status" value="1"/>
</dbReference>
<dbReference type="GO" id="GO:0006508">
    <property type="term" value="P:proteolysis"/>
    <property type="evidence" value="ECO:0007669"/>
    <property type="project" value="UniProtKB-KW"/>
</dbReference>